<evidence type="ECO:0000313" key="1">
    <source>
        <dbReference type="EMBL" id="CAG8453912.1"/>
    </source>
</evidence>
<protein>
    <submittedName>
        <fullName evidence="1">13396_t:CDS:1</fullName>
    </submittedName>
</protein>
<keyword evidence="2" id="KW-1185">Reference proteome</keyword>
<dbReference type="EMBL" id="CAJVPP010000194">
    <property type="protein sequence ID" value="CAG8453912.1"/>
    <property type="molecule type" value="Genomic_DNA"/>
</dbReference>
<dbReference type="Proteomes" id="UP000789375">
    <property type="component" value="Unassembled WGS sequence"/>
</dbReference>
<proteinExistence type="predicted"/>
<evidence type="ECO:0000313" key="2">
    <source>
        <dbReference type="Proteomes" id="UP000789375"/>
    </source>
</evidence>
<gene>
    <name evidence="1" type="ORF">FMOSSE_LOCUS1676</name>
</gene>
<accession>A0A9N8VLJ9</accession>
<sequence length="75" mass="8325">MAAPAIKDLIGIPLTTVGIVTVWNQRVRSLHPCGSLMRASKEVRHSVTRGDAILLAKLPRFVIPDRCHWLNLGRT</sequence>
<reference evidence="1" key="1">
    <citation type="submission" date="2021-06" db="EMBL/GenBank/DDBJ databases">
        <authorList>
            <person name="Kallberg Y."/>
            <person name="Tangrot J."/>
            <person name="Rosling A."/>
        </authorList>
    </citation>
    <scope>NUCLEOTIDE SEQUENCE</scope>
    <source>
        <strain evidence="1">87-6 pot B 2015</strain>
    </source>
</reference>
<comment type="caution">
    <text evidence="1">The sequence shown here is derived from an EMBL/GenBank/DDBJ whole genome shotgun (WGS) entry which is preliminary data.</text>
</comment>
<name>A0A9N8VLJ9_FUNMO</name>
<dbReference type="AlphaFoldDB" id="A0A9N8VLJ9"/>
<organism evidence="1 2">
    <name type="scientific">Funneliformis mosseae</name>
    <name type="common">Endomycorrhizal fungus</name>
    <name type="synonym">Glomus mosseae</name>
    <dbReference type="NCBI Taxonomy" id="27381"/>
    <lineage>
        <taxon>Eukaryota</taxon>
        <taxon>Fungi</taxon>
        <taxon>Fungi incertae sedis</taxon>
        <taxon>Mucoromycota</taxon>
        <taxon>Glomeromycotina</taxon>
        <taxon>Glomeromycetes</taxon>
        <taxon>Glomerales</taxon>
        <taxon>Glomeraceae</taxon>
        <taxon>Funneliformis</taxon>
    </lineage>
</organism>